<feature type="domain" description="HTH myb-type" evidence="5">
    <location>
        <begin position="416"/>
        <end position="468"/>
    </location>
</feature>
<dbReference type="GO" id="GO:0005634">
    <property type="term" value="C:nucleus"/>
    <property type="evidence" value="ECO:0007669"/>
    <property type="project" value="TreeGrafter"/>
</dbReference>
<dbReference type="OrthoDB" id="2143914at2759"/>
<evidence type="ECO:0000256" key="2">
    <source>
        <dbReference type="ARBA" id="ARBA00023125"/>
    </source>
</evidence>
<proteinExistence type="predicted"/>
<feature type="domain" description="HTH myb-type" evidence="5">
    <location>
        <begin position="527"/>
        <end position="577"/>
    </location>
</feature>
<evidence type="ECO:0000259" key="4">
    <source>
        <dbReference type="PROSITE" id="PS50090"/>
    </source>
</evidence>
<dbReference type="SUPFAM" id="SSF46689">
    <property type="entry name" value="Homeodomain-like"/>
    <property type="match status" value="2"/>
</dbReference>
<dbReference type="Pfam" id="PF13921">
    <property type="entry name" value="Myb_DNA-bind_6"/>
    <property type="match status" value="1"/>
</dbReference>
<reference evidence="7" key="1">
    <citation type="journal article" date="2023" name="Commun. Biol.">
        <title>Genome analysis of Parmales, the sister group of diatoms, reveals the evolutionary specialization of diatoms from phago-mixotrophs to photoautotrophs.</title>
        <authorList>
            <person name="Ban H."/>
            <person name="Sato S."/>
            <person name="Yoshikawa S."/>
            <person name="Yamada K."/>
            <person name="Nakamura Y."/>
            <person name="Ichinomiya M."/>
            <person name="Sato N."/>
            <person name="Blanc-Mathieu R."/>
            <person name="Endo H."/>
            <person name="Kuwata A."/>
            <person name="Ogata H."/>
        </authorList>
    </citation>
    <scope>NUCLEOTIDE SEQUENCE [LARGE SCALE GENOMIC DNA]</scope>
</reference>
<sequence length="615" mass="69329">MNENIPNFDIGRVPDINAAREGATILFNQWMAEQVDPQHPDLILKILAFCDAKTFLDANEDIVAHVSAMNLVHNAPDNLTQKSHLDGCATIKMVKFMVGGDGYGCKGRYIIINGRSEANCKESVAKMRRDSRPVIERLLELAHAKNIKVAFLLGGAHVAASLRPLIRQLCSLYATPPSTSTSTLLFHPCFWARHRGIAMLRNKDLARAALMGIGGTNEIDGHGDFYEELNRLVDALWPGGERQCFGTSKVKEHQGPDPAPAPMVPHGWSSNIARDGRAGEQGLYGKPPGFNPKSTMKLLTEIKLTSEELKVNEEAGSTEYCHLWKLVPKYGQSVSACAREHKDKQYCHLWKLVPKYGQSVSACAREHKDKLYNEKNDLQGRNKKGKAPKIILMHEDGTTPNWEERMKKSMKPRRERKPPVGGNWSDEEDAKLKLIVETHGAKNWKGIAELLGTLRNDVQCLYRWNKVLKPGLHKGPWTEEEDNIVRYMVMEHGVGMVKWSVIANQLQGRIGKQCRERWFDHLDPAIKKGEWTGVEDNVVFEAQLVFGNRWSEIAKLLPGRTQNAVKNRFNSSAHKKWLSTQPPAKQVIKKTGIVKEPNSVEIKRVYKLAEHERYA</sequence>
<dbReference type="GO" id="GO:0000978">
    <property type="term" value="F:RNA polymerase II cis-regulatory region sequence-specific DNA binding"/>
    <property type="evidence" value="ECO:0007669"/>
    <property type="project" value="TreeGrafter"/>
</dbReference>
<dbReference type="PROSITE" id="PS51294">
    <property type="entry name" value="HTH_MYB"/>
    <property type="match status" value="3"/>
</dbReference>
<evidence type="ECO:0000256" key="1">
    <source>
        <dbReference type="ARBA" id="ARBA00022737"/>
    </source>
</evidence>
<protein>
    <recommendedName>
        <fullName evidence="8">MYB transcription factor</fullName>
    </recommendedName>
</protein>
<dbReference type="CDD" id="cd00167">
    <property type="entry name" value="SANT"/>
    <property type="match status" value="3"/>
</dbReference>
<dbReference type="InterPro" id="IPR017930">
    <property type="entry name" value="Myb_dom"/>
</dbReference>
<evidence type="ECO:0000313" key="7">
    <source>
        <dbReference type="Proteomes" id="UP001165065"/>
    </source>
</evidence>
<accession>A0A9W7LE84</accession>
<dbReference type="Pfam" id="PF00249">
    <property type="entry name" value="Myb_DNA-binding"/>
    <property type="match status" value="1"/>
</dbReference>
<keyword evidence="1" id="KW-0677">Repeat</keyword>
<dbReference type="InterPro" id="IPR009057">
    <property type="entry name" value="Homeodomain-like_sf"/>
</dbReference>
<dbReference type="GO" id="GO:0000981">
    <property type="term" value="F:DNA-binding transcription factor activity, RNA polymerase II-specific"/>
    <property type="evidence" value="ECO:0007669"/>
    <property type="project" value="TreeGrafter"/>
</dbReference>
<keyword evidence="2" id="KW-0238">DNA-binding</keyword>
<evidence type="ECO:0008006" key="8">
    <source>
        <dbReference type="Google" id="ProtNLM"/>
    </source>
</evidence>
<evidence type="ECO:0000259" key="5">
    <source>
        <dbReference type="PROSITE" id="PS51294"/>
    </source>
</evidence>
<dbReference type="FunFam" id="1.10.10.60:FF:000010">
    <property type="entry name" value="Transcriptional activator Myb isoform A"/>
    <property type="match status" value="1"/>
</dbReference>
<keyword evidence="7" id="KW-1185">Reference proteome</keyword>
<dbReference type="SMART" id="SM00717">
    <property type="entry name" value="SANT"/>
    <property type="match status" value="3"/>
</dbReference>
<dbReference type="EMBL" id="BRYA01000296">
    <property type="protein sequence ID" value="GMI46407.1"/>
    <property type="molecule type" value="Genomic_DNA"/>
</dbReference>
<dbReference type="GO" id="GO:0045944">
    <property type="term" value="P:positive regulation of transcription by RNA polymerase II"/>
    <property type="evidence" value="ECO:0007669"/>
    <property type="project" value="TreeGrafter"/>
</dbReference>
<comment type="caution">
    <text evidence="6">The sequence shown here is derived from an EMBL/GenBank/DDBJ whole genome shotgun (WGS) entry which is preliminary data.</text>
</comment>
<feature type="domain" description="Myb-like" evidence="4">
    <location>
        <begin position="469"/>
        <end position="522"/>
    </location>
</feature>
<dbReference type="AlphaFoldDB" id="A0A9W7LE84"/>
<dbReference type="InterPro" id="IPR050560">
    <property type="entry name" value="MYB_TF"/>
</dbReference>
<feature type="region of interest" description="Disordered" evidence="3">
    <location>
        <begin position="405"/>
        <end position="424"/>
    </location>
</feature>
<feature type="domain" description="HTH myb-type" evidence="5">
    <location>
        <begin position="469"/>
        <end position="526"/>
    </location>
</feature>
<dbReference type="PROSITE" id="PS50090">
    <property type="entry name" value="MYB_LIKE"/>
    <property type="match status" value="3"/>
</dbReference>
<evidence type="ECO:0000313" key="6">
    <source>
        <dbReference type="EMBL" id="GMI46407.1"/>
    </source>
</evidence>
<evidence type="ECO:0000256" key="3">
    <source>
        <dbReference type="SAM" id="MobiDB-lite"/>
    </source>
</evidence>
<gene>
    <name evidence="6" type="ORF">TrCOL_g11190</name>
</gene>
<feature type="domain" description="Myb-like" evidence="4">
    <location>
        <begin position="523"/>
        <end position="573"/>
    </location>
</feature>
<organism evidence="6 7">
    <name type="scientific">Triparma columacea</name>
    <dbReference type="NCBI Taxonomy" id="722753"/>
    <lineage>
        <taxon>Eukaryota</taxon>
        <taxon>Sar</taxon>
        <taxon>Stramenopiles</taxon>
        <taxon>Ochrophyta</taxon>
        <taxon>Bolidophyceae</taxon>
        <taxon>Parmales</taxon>
        <taxon>Triparmaceae</taxon>
        <taxon>Triparma</taxon>
    </lineage>
</organism>
<dbReference type="PANTHER" id="PTHR45614">
    <property type="entry name" value="MYB PROTEIN-RELATED"/>
    <property type="match status" value="1"/>
</dbReference>
<dbReference type="Proteomes" id="UP001165065">
    <property type="component" value="Unassembled WGS sequence"/>
</dbReference>
<name>A0A9W7LE84_9STRA</name>
<dbReference type="GO" id="GO:0000278">
    <property type="term" value="P:mitotic cell cycle"/>
    <property type="evidence" value="ECO:0007669"/>
    <property type="project" value="TreeGrafter"/>
</dbReference>
<dbReference type="InterPro" id="IPR001005">
    <property type="entry name" value="SANT/Myb"/>
</dbReference>
<dbReference type="Gene3D" id="1.10.10.60">
    <property type="entry name" value="Homeodomain-like"/>
    <property type="match status" value="3"/>
</dbReference>
<feature type="domain" description="Myb-like" evidence="4">
    <location>
        <begin position="422"/>
        <end position="468"/>
    </location>
</feature>
<dbReference type="PANTHER" id="PTHR45614:SF232">
    <property type="entry name" value="TRANSCRIPTION FACTOR MYB3R-2"/>
    <property type="match status" value="1"/>
</dbReference>